<gene>
    <name evidence="1" type="ORF">ACFSQP_00420</name>
</gene>
<proteinExistence type="predicted"/>
<dbReference type="Proteomes" id="UP001597472">
    <property type="component" value="Unassembled WGS sequence"/>
</dbReference>
<dbReference type="RefSeq" id="WP_376890971.1">
    <property type="nucleotide sequence ID" value="NZ_JBHULS010000001.1"/>
</dbReference>
<protein>
    <submittedName>
        <fullName evidence="1">Uncharacterized protein</fullName>
    </submittedName>
</protein>
<name>A0ABW5KNP3_9FLAO</name>
<evidence type="ECO:0000313" key="1">
    <source>
        <dbReference type="EMBL" id="MFD2550264.1"/>
    </source>
</evidence>
<comment type="caution">
    <text evidence="1">The sequence shown here is derived from an EMBL/GenBank/DDBJ whole genome shotgun (WGS) entry which is preliminary data.</text>
</comment>
<organism evidence="1 2">
    <name type="scientific">Bizionia sediminis</name>
    <dbReference type="NCBI Taxonomy" id="1737064"/>
    <lineage>
        <taxon>Bacteria</taxon>
        <taxon>Pseudomonadati</taxon>
        <taxon>Bacteroidota</taxon>
        <taxon>Flavobacteriia</taxon>
        <taxon>Flavobacteriales</taxon>
        <taxon>Flavobacteriaceae</taxon>
        <taxon>Bizionia</taxon>
    </lineage>
</organism>
<dbReference type="EMBL" id="JBHULS010000001">
    <property type="protein sequence ID" value="MFD2550264.1"/>
    <property type="molecule type" value="Genomic_DNA"/>
</dbReference>
<evidence type="ECO:0000313" key="2">
    <source>
        <dbReference type="Proteomes" id="UP001597472"/>
    </source>
</evidence>
<keyword evidence="2" id="KW-1185">Reference proteome</keyword>
<sequence length="70" mass="7910">METQFCKIGKTKVSLKDLLNLKAIHDTHAVYAQNTPKSPMTSRDVDTLLKSEIDSIKDLILASKRSYVIF</sequence>
<accession>A0ABW5KNP3</accession>
<reference evidence="2" key="1">
    <citation type="journal article" date="2019" name="Int. J. Syst. Evol. Microbiol.">
        <title>The Global Catalogue of Microorganisms (GCM) 10K type strain sequencing project: providing services to taxonomists for standard genome sequencing and annotation.</title>
        <authorList>
            <consortium name="The Broad Institute Genomics Platform"/>
            <consortium name="The Broad Institute Genome Sequencing Center for Infectious Disease"/>
            <person name="Wu L."/>
            <person name="Ma J."/>
        </authorList>
    </citation>
    <scope>NUCLEOTIDE SEQUENCE [LARGE SCALE GENOMIC DNA]</scope>
    <source>
        <strain evidence="2">KCTC 42587</strain>
    </source>
</reference>